<feature type="compositionally biased region" description="Polar residues" evidence="7">
    <location>
        <begin position="518"/>
        <end position="529"/>
    </location>
</feature>
<evidence type="ECO:0000256" key="7">
    <source>
        <dbReference type="SAM" id="MobiDB-lite"/>
    </source>
</evidence>
<dbReference type="InterPro" id="IPR036259">
    <property type="entry name" value="MFS_trans_sf"/>
</dbReference>
<feature type="transmembrane region" description="Helical" evidence="8">
    <location>
        <begin position="145"/>
        <end position="164"/>
    </location>
</feature>
<dbReference type="FunFam" id="1.20.1250.20:FF:000196">
    <property type="entry name" value="MFS toxin efflux pump (AflT)"/>
    <property type="match status" value="1"/>
</dbReference>
<feature type="transmembrane region" description="Helical" evidence="8">
    <location>
        <begin position="20"/>
        <end position="44"/>
    </location>
</feature>
<dbReference type="GO" id="GO:0046943">
    <property type="term" value="F:carboxylic acid transmembrane transporter activity"/>
    <property type="evidence" value="ECO:0007669"/>
    <property type="project" value="UniProtKB-ARBA"/>
</dbReference>
<organism evidence="10 11">
    <name type="scientific">Lachnellula arida</name>
    <dbReference type="NCBI Taxonomy" id="1316785"/>
    <lineage>
        <taxon>Eukaryota</taxon>
        <taxon>Fungi</taxon>
        <taxon>Dikarya</taxon>
        <taxon>Ascomycota</taxon>
        <taxon>Pezizomycotina</taxon>
        <taxon>Leotiomycetes</taxon>
        <taxon>Helotiales</taxon>
        <taxon>Lachnaceae</taxon>
        <taxon>Lachnellula</taxon>
    </lineage>
</organism>
<comment type="caution">
    <text evidence="10">The sequence shown here is derived from an EMBL/GenBank/DDBJ whole genome shotgun (WGS) entry which is preliminary data.</text>
</comment>
<name>A0A8T9BG40_9HELO</name>
<dbReference type="InterPro" id="IPR020846">
    <property type="entry name" value="MFS_dom"/>
</dbReference>
<feature type="transmembrane region" description="Helical" evidence="8">
    <location>
        <begin position="176"/>
        <end position="195"/>
    </location>
</feature>
<proteinExistence type="inferred from homology"/>
<gene>
    <name evidence="10" type="ORF">LARI1_G002023</name>
</gene>
<feature type="transmembrane region" description="Helical" evidence="8">
    <location>
        <begin position="486"/>
        <end position="505"/>
    </location>
</feature>
<dbReference type="OrthoDB" id="6770063at2759"/>
<evidence type="ECO:0000256" key="3">
    <source>
        <dbReference type="ARBA" id="ARBA00022448"/>
    </source>
</evidence>
<feature type="region of interest" description="Disordered" evidence="7">
    <location>
        <begin position="515"/>
        <end position="557"/>
    </location>
</feature>
<dbReference type="Proteomes" id="UP000469559">
    <property type="component" value="Unassembled WGS sequence"/>
</dbReference>
<comment type="similarity">
    <text evidence="2">Belongs to the major facilitator superfamily.</text>
</comment>
<dbReference type="GO" id="GO:0012505">
    <property type="term" value="C:endomembrane system"/>
    <property type="evidence" value="ECO:0007669"/>
    <property type="project" value="UniProtKB-SubCell"/>
</dbReference>
<keyword evidence="4 8" id="KW-0812">Transmembrane</keyword>
<evidence type="ECO:0000256" key="2">
    <source>
        <dbReference type="ARBA" id="ARBA00008335"/>
    </source>
</evidence>
<dbReference type="Gene3D" id="1.20.1250.20">
    <property type="entry name" value="MFS general substrate transporter like domains"/>
    <property type="match status" value="2"/>
</dbReference>
<evidence type="ECO:0000256" key="1">
    <source>
        <dbReference type="ARBA" id="ARBA00004127"/>
    </source>
</evidence>
<keyword evidence="5 8" id="KW-1133">Transmembrane helix</keyword>
<reference evidence="10 11" key="1">
    <citation type="submission" date="2018-05" db="EMBL/GenBank/DDBJ databases">
        <title>Whole genome sequencing for identification of molecular markers to develop diagnostic detection tools for the regulated plant pathogen Lachnellula willkommii.</title>
        <authorList>
            <person name="Giroux E."/>
            <person name="Bilodeau G."/>
        </authorList>
    </citation>
    <scope>NUCLEOTIDE SEQUENCE [LARGE SCALE GENOMIC DNA]</scope>
    <source>
        <strain evidence="10 11">CBS 203.66</strain>
    </source>
</reference>
<dbReference type="SUPFAM" id="SSF103473">
    <property type="entry name" value="MFS general substrate transporter"/>
    <property type="match status" value="1"/>
</dbReference>
<feature type="transmembrane region" description="Helical" evidence="8">
    <location>
        <begin position="56"/>
        <end position="74"/>
    </location>
</feature>
<feature type="transmembrane region" description="Helical" evidence="8">
    <location>
        <begin position="243"/>
        <end position="263"/>
    </location>
</feature>
<keyword evidence="6 8" id="KW-0472">Membrane</keyword>
<evidence type="ECO:0000256" key="8">
    <source>
        <dbReference type="SAM" id="Phobius"/>
    </source>
</evidence>
<evidence type="ECO:0000313" key="10">
    <source>
        <dbReference type="EMBL" id="TVY19050.1"/>
    </source>
</evidence>
<dbReference type="InterPro" id="IPR011701">
    <property type="entry name" value="MFS"/>
</dbReference>
<evidence type="ECO:0000256" key="5">
    <source>
        <dbReference type="ARBA" id="ARBA00022989"/>
    </source>
</evidence>
<evidence type="ECO:0000256" key="6">
    <source>
        <dbReference type="ARBA" id="ARBA00023136"/>
    </source>
</evidence>
<dbReference type="GO" id="GO:0005886">
    <property type="term" value="C:plasma membrane"/>
    <property type="evidence" value="ECO:0007669"/>
    <property type="project" value="TreeGrafter"/>
</dbReference>
<keyword evidence="3" id="KW-0813">Transport</keyword>
<dbReference type="PROSITE" id="PS50850">
    <property type="entry name" value="MFS"/>
    <property type="match status" value="1"/>
</dbReference>
<feature type="transmembrane region" description="Helical" evidence="8">
    <location>
        <begin position="112"/>
        <end position="133"/>
    </location>
</feature>
<sequence length="557" mass="59795">MSANELVRIDTNILPKAKLVVVFCGLAFALLICFIDQNSIGIALPTIGKDLNCATTIAWAGTSSLIANTVFQVLYGRLSDIVGRKVVFLSAVGCLALGDILCSFAKTGPQLYAFRGISGVGNGGITALTMMIVSDVVTLENRGKYQGILGSCIGLGNAIGPFMAGGFVEKSTWRGLFWVICPMAVISGGMVALTLPPSKVHGDMKAKVKSIDYFGIASSSTAILLLLIPISGGGTYFEWSSPMVISMLTLGSISMVIFILVEWKVAVMPMMPLHLFKIPAVGAIIAQNFLFGIVYYSHLYYLPIYYQNVRQFSPILSAALTLPFVAAQSTMSILTGQYVSRMKRYGEIIWGGYALWTLGAGLILLLDRTTPRWQIIIFLLLEGSGVGGVFQPTIIAAQAHSSKRDRAVVIGVRNFSRSLGGALGLAISSALFSNVLETSLNSISTPLPAGYKTGLLAAILKIPDVTSLTLAQKNEVLNAYMDASRAVFLLWVPLMGVCLALCVFIKDKGLQRAEEKQQTPGLTATASKNEGNRKSDLEMQAPRTDITDEAKNEMKVK</sequence>
<dbReference type="EMBL" id="QGMF01000129">
    <property type="protein sequence ID" value="TVY19050.1"/>
    <property type="molecule type" value="Genomic_DNA"/>
</dbReference>
<dbReference type="Pfam" id="PF07690">
    <property type="entry name" value="MFS_1"/>
    <property type="match status" value="1"/>
</dbReference>
<feature type="transmembrane region" description="Helical" evidence="8">
    <location>
        <begin position="275"/>
        <end position="295"/>
    </location>
</feature>
<feature type="transmembrane region" description="Helical" evidence="8">
    <location>
        <begin position="372"/>
        <end position="397"/>
    </location>
</feature>
<dbReference type="PANTHER" id="PTHR23501:SF78">
    <property type="entry name" value="MAJOR FACILITATOR SUPERFAMILY (MFS) PROFILE DOMAIN-CONTAINING PROTEIN-RELATED"/>
    <property type="match status" value="1"/>
</dbReference>
<comment type="subcellular location">
    <subcellularLocation>
        <location evidence="1">Endomembrane system</location>
        <topology evidence="1">Multi-pass membrane protein</topology>
    </subcellularLocation>
</comment>
<protein>
    <submittedName>
        <fullName evidence="10">Putative transporter protein</fullName>
    </submittedName>
</protein>
<dbReference type="PRINTS" id="PR01036">
    <property type="entry name" value="TCRTETB"/>
</dbReference>
<dbReference type="FunFam" id="1.20.1720.10:FF:000013">
    <property type="entry name" value="Related to multidrug resistance proteins"/>
    <property type="match status" value="1"/>
</dbReference>
<feature type="domain" description="Major facilitator superfamily (MFS) profile" evidence="9">
    <location>
        <begin position="22"/>
        <end position="475"/>
    </location>
</feature>
<evidence type="ECO:0000256" key="4">
    <source>
        <dbReference type="ARBA" id="ARBA00022692"/>
    </source>
</evidence>
<feature type="transmembrane region" description="Helical" evidence="8">
    <location>
        <begin position="315"/>
        <end position="336"/>
    </location>
</feature>
<feature type="compositionally biased region" description="Basic and acidic residues" evidence="7">
    <location>
        <begin position="545"/>
        <end position="557"/>
    </location>
</feature>
<evidence type="ECO:0000313" key="11">
    <source>
        <dbReference type="Proteomes" id="UP000469559"/>
    </source>
</evidence>
<dbReference type="FunFam" id="1.20.1250.20:FF:000436">
    <property type="entry name" value="MFS transporter, putative"/>
    <property type="match status" value="1"/>
</dbReference>
<accession>A0A8T9BG40</accession>
<feature type="transmembrane region" description="Helical" evidence="8">
    <location>
        <begin position="348"/>
        <end position="366"/>
    </location>
</feature>
<keyword evidence="11" id="KW-1185">Reference proteome</keyword>
<dbReference type="PANTHER" id="PTHR23501">
    <property type="entry name" value="MAJOR FACILITATOR SUPERFAMILY"/>
    <property type="match status" value="1"/>
</dbReference>
<dbReference type="AlphaFoldDB" id="A0A8T9BG40"/>
<feature type="transmembrane region" description="Helical" evidence="8">
    <location>
        <begin position="216"/>
        <end position="237"/>
    </location>
</feature>
<evidence type="ECO:0000259" key="9">
    <source>
        <dbReference type="PROSITE" id="PS50850"/>
    </source>
</evidence>